<dbReference type="Proteomes" id="UP001187415">
    <property type="component" value="Unassembled WGS sequence"/>
</dbReference>
<organism evidence="2 3">
    <name type="scientific">Channa striata</name>
    <name type="common">Snakehead murrel</name>
    <name type="synonym">Ophicephalus striatus</name>
    <dbReference type="NCBI Taxonomy" id="64152"/>
    <lineage>
        <taxon>Eukaryota</taxon>
        <taxon>Metazoa</taxon>
        <taxon>Chordata</taxon>
        <taxon>Craniata</taxon>
        <taxon>Vertebrata</taxon>
        <taxon>Euteleostomi</taxon>
        <taxon>Actinopterygii</taxon>
        <taxon>Neopterygii</taxon>
        <taxon>Teleostei</taxon>
        <taxon>Neoteleostei</taxon>
        <taxon>Acanthomorphata</taxon>
        <taxon>Anabantaria</taxon>
        <taxon>Anabantiformes</taxon>
        <taxon>Channoidei</taxon>
        <taxon>Channidae</taxon>
        <taxon>Channa</taxon>
    </lineage>
</organism>
<comment type="caution">
    <text evidence="2">The sequence shown here is derived from an EMBL/GenBank/DDBJ whole genome shotgun (WGS) entry which is preliminary data.</text>
</comment>
<keyword evidence="3" id="KW-1185">Reference proteome</keyword>
<evidence type="ECO:0000256" key="1">
    <source>
        <dbReference type="SAM" id="MobiDB-lite"/>
    </source>
</evidence>
<feature type="region of interest" description="Disordered" evidence="1">
    <location>
        <begin position="1"/>
        <end position="90"/>
    </location>
</feature>
<dbReference type="EMBL" id="JAUPFM010000001">
    <property type="protein sequence ID" value="KAK2861920.1"/>
    <property type="molecule type" value="Genomic_DNA"/>
</dbReference>
<sequence length="90" mass="9483">MTVIATEQVCGPERDETRALLPRSSHPVSPHFRSLPDPFSLFSKCSSASPNPDPSSFAQSPVPAPSPPQRAAVGPRRSLGLASPLSPPLL</sequence>
<evidence type="ECO:0000313" key="3">
    <source>
        <dbReference type="Proteomes" id="UP001187415"/>
    </source>
</evidence>
<reference evidence="2" key="1">
    <citation type="submission" date="2023-07" db="EMBL/GenBank/DDBJ databases">
        <title>Chromosome-level Genome Assembly of Striped Snakehead (Channa striata).</title>
        <authorList>
            <person name="Liu H."/>
        </authorList>
    </citation>
    <scope>NUCLEOTIDE SEQUENCE</scope>
    <source>
        <strain evidence="2">Gz</strain>
        <tissue evidence="2">Muscle</tissue>
    </source>
</reference>
<proteinExistence type="predicted"/>
<accession>A0AA88TCI2</accession>
<evidence type="ECO:0000313" key="2">
    <source>
        <dbReference type="EMBL" id="KAK2861920.1"/>
    </source>
</evidence>
<dbReference type="AlphaFoldDB" id="A0AA88TCI2"/>
<gene>
    <name evidence="2" type="ORF">Q5P01_001453</name>
</gene>
<protein>
    <submittedName>
        <fullName evidence="2">Uncharacterized protein</fullName>
    </submittedName>
</protein>
<name>A0AA88TCI2_CHASR</name>
<feature type="compositionally biased region" description="Low complexity" evidence="1">
    <location>
        <begin position="69"/>
        <end position="84"/>
    </location>
</feature>